<dbReference type="InterPro" id="IPR016035">
    <property type="entry name" value="Acyl_Trfase/lysoPLipase"/>
</dbReference>
<feature type="domain" description="PNPLA" evidence="5">
    <location>
        <begin position="6"/>
        <end position="172"/>
    </location>
</feature>
<sequence length="282" mass="32179">MYKATLVLEGGATRGVYTAGVLDYFMEQKLEISDVIGVSAGACNAVDYVTKQIGRSKKCLIATEKKNRFYGFDKLVKKGNFLDMDLMFDDFANRIFPFNYDDFITSSMNCEIVVTNCKEGRPDYLKAKKTEDIMPICRASSSVPVLAPMVWIGDVPYLDGGITDSVPIRRAVELGNEKIVVILTRNQGYRKKAPSKAALRLCKHKYPEYPNLIKAIENRYKMYNETMDYINQLEKEGKIYVMRPTLPAVSRFEKSPEKLTEFYQHGYDDGKKEYSSLLKYIS</sequence>
<keyword evidence="7" id="KW-1185">Reference proteome</keyword>
<evidence type="ECO:0000256" key="1">
    <source>
        <dbReference type="ARBA" id="ARBA00022801"/>
    </source>
</evidence>
<reference evidence="6" key="1">
    <citation type="submission" date="2022-06" db="EMBL/GenBank/DDBJ databases">
        <title>Vallitalea longa sp. nov., an anaerobic bacterium isolated from marine sediment.</title>
        <authorList>
            <person name="Hirano S."/>
            <person name="Terahara T."/>
            <person name="Mori K."/>
            <person name="Hamada M."/>
            <person name="Matsumoto R."/>
            <person name="Kobayashi T."/>
        </authorList>
    </citation>
    <scope>NUCLEOTIDE SEQUENCE</scope>
    <source>
        <strain evidence="6">SH18-1</strain>
    </source>
</reference>
<feature type="active site" description="Nucleophile" evidence="4">
    <location>
        <position position="39"/>
    </location>
</feature>
<dbReference type="Pfam" id="PF19890">
    <property type="entry name" value="DUF6363"/>
    <property type="match status" value="1"/>
</dbReference>
<comment type="caution">
    <text evidence="6">The sequence shown here is derived from an EMBL/GenBank/DDBJ whole genome shotgun (WGS) entry which is preliminary data.</text>
</comment>
<dbReference type="InterPro" id="IPR037483">
    <property type="entry name" value="YjjU-like"/>
</dbReference>
<dbReference type="CDD" id="cd07208">
    <property type="entry name" value="Pat_hypo_Ecoli_yjju_like"/>
    <property type="match status" value="1"/>
</dbReference>
<comment type="caution">
    <text evidence="4">Lacks conserved residue(s) required for the propagation of feature annotation.</text>
</comment>
<evidence type="ECO:0000256" key="2">
    <source>
        <dbReference type="ARBA" id="ARBA00022963"/>
    </source>
</evidence>
<dbReference type="SUPFAM" id="SSF52151">
    <property type="entry name" value="FabD/lysophospholipase-like"/>
    <property type="match status" value="1"/>
</dbReference>
<dbReference type="EMBL" id="BRLB01000004">
    <property type="protein sequence ID" value="GKX29610.1"/>
    <property type="molecule type" value="Genomic_DNA"/>
</dbReference>
<dbReference type="InterPro" id="IPR050301">
    <property type="entry name" value="NTE"/>
</dbReference>
<keyword evidence="3 4" id="KW-0443">Lipid metabolism</keyword>
<dbReference type="PROSITE" id="PS51635">
    <property type="entry name" value="PNPLA"/>
    <property type="match status" value="1"/>
</dbReference>
<dbReference type="GO" id="GO:0016042">
    <property type="term" value="P:lipid catabolic process"/>
    <property type="evidence" value="ECO:0007669"/>
    <property type="project" value="UniProtKB-UniRule"/>
</dbReference>
<dbReference type="PANTHER" id="PTHR14226:SF25">
    <property type="entry name" value="PHOSPHOESTERASE"/>
    <property type="match status" value="1"/>
</dbReference>
<dbReference type="Gene3D" id="3.40.1090.10">
    <property type="entry name" value="Cytosolic phospholipase A2 catalytic domain"/>
    <property type="match status" value="2"/>
</dbReference>
<evidence type="ECO:0000259" key="5">
    <source>
        <dbReference type="PROSITE" id="PS51635"/>
    </source>
</evidence>
<dbReference type="GO" id="GO:0016787">
    <property type="term" value="F:hydrolase activity"/>
    <property type="evidence" value="ECO:0007669"/>
    <property type="project" value="UniProtKB-UniRule"/>
</dbReference>
<feature type="short sequence motif" description="DGA/G" evidence="4">
    <location>
        <begin position="159"/>
        <end position="161"/>
    </location>
</feature>
<protein>
    <submittedName>
        <fullName evidence="6">Patatin family protein</fullName>
    </submittedName>
</protein>
<name>A0A9W6DEK3_9FIRM</name>
<dbReference type="PANTHER" id="PTHR14226">
    <property type="entry name" value="NEUROPATHY TARGET ESTERASE/SWISS CHEESE D.MELANOGASTER"/>
    <property type="match status" value="1"/>
</dbReference>
<evidence type="ECO:0000313" key="6">
    <source>
        <dbReference type="EMBL" id="GKX29610.1"/>
    </source>
</evidence>
<gene>
    <name evidence="6" type="ORF">SH1V18_20900</name>
</gene>
<dbReference type="InterPro" id="IPR002641">
    <property type="entry name" value="PNPLA_dom"/>
</dbReference>
<feature type="short sequence motif" description="GXSXG" evidence="4">
    <location>
        <begin position="37"/>
        <end position="41"/>
    </location>
</feature>
<proteinExistence type="predicted"/>
<dbReference type="InterPro" id="IPR045943">
    <property type="entry name" value="DUF6363"/>
</dbReference>
<keyword evidence="2 4" id="KW-0442">Lipid degradation</keyword>
<evidence type="ECO:0000313" key="7">
    <source>
        <dbReference type="Proteomes" id="UP001144256"/>
    </source>
</evidence>
<keyword evidence="1 4" id="KW-0378">Hydrolase</keyword>
<dbReference type="Pfam" id="PF01734">
    <property type="entry name" value="Patatin"/>
    <property type="match status" value="1"/>
</dbReference>
<dbReference type="AlphaFoldDB" id="A0A9W6DEK3"/>
<feature type="active site" description="Proton acceptor" evidence="4">
    <location>
        <position position="159"/>
    </location>
</feature>
<accession>A0A9W6DEK3</accession>
<evidence type="ECO:0000256" key="4">
    <source>
        <dbReference type="PROSITE-ProRule" id="PRU01161"/>
    </source>
</evidence>
<organism evidence="6 7">
    <name type="scientific">Vallitalea longa</name>
    <dbReference type="NCBI Taxonomy" id="2936439"/>
    <lineage>
        <taxon>Bacteria</taxon>
        <taxon>Bacillati</taxon>
        <taxon>Bacillota</taxon>
        <taxon>Clostridia</taxon>
        <taxon>Lachnospirales</taxon>
        <taxon>Vallitaleaceae</taxon>
        <taxon>Vallitalea</taxon>
    </lineage>
</organism>
<dbReference type="RefSeq" id="WP_281815168.1">
    <property type="nucleotide sequence ID" value="NZ_BRLB01000004.1"/>
</dbReference>
<dbReference type="Proteomes" id="UP001144256">
    <property type="component" value="Unassembled WGS sequence"/>
</dbReference>
<evidence type="ECO:0000256" key="3">
    <source>
        <dbReference type="ARBA" id="ARBA00023098"/>
    </source>
</evidence>